<reference evidence="2 3" key="1">
    <citation type="submission" date="2018-01" db="EMBL/GenBank/DDBJ databases">
        <title>G. obscuriglobus.</title>
        <authorList>
            <person name="Franke J."/>
            <person name="Blomberg W."/>
            <person name="Selmecki A."/>
        </authorList>
    </citation>
    <scope>NUCLEOTIDE SEQUENCE [LARGE SCALE GENOMIC DNA]</scope>
    <source>
        <strain evidence="2 3">DSM 5831</strain>
    </source>
</reference>
<sequence length="96" mass="9804">MTHRSSGDGGAGELFVRRGRARGVAVPGTARVTELAGRRVPRPDARRGARGHGAALRRELGAVPAGRRDRVVRPSPAADGGRPTGAGGAAYPHPAP</sequence>
<dbReference type="AlphaFoldDB" id="A0A2Z3GX30"/>
<feature type="region of interest" description="Disordered" evidence="1">
    <location>
        <begin position="28"/>
        <end position="96"/>
    </location>
</feature>
<protein>
    <submittedName>
        <fullName evidence="2">Uncharacterized protein</fullName>
    </submittedName>
</protein>
<accession>A0A2Z3GX30</accession>
<organism evidence="2 3">
    <name type="scientific">Gemmata obscuriglobus</name>
    <dbReference type="NCBI Taxonomy" id="114"/>
    <lineage>
        <taxon>Bacteria</taxon>
        <taxon>Pseudomonadati</taxon>
        <taxon>Planctomycetota</taxon>
        <taxon>Planctomycetia</taxon>
        <taxon>Gemmatales</taxon>
        <taxon>Gemmataceae</taxon>
        <taxon>Gemmata</taxon>
    </lineage>
</organism>
<name>A0A2Z3GX30_9BACT</name>
<dbReference type="Proteomes" id="UP000245802">
    <property type="component" value="Chromosome"/>
</dbReference>
<evidence type="ECO:0000256" key="1">
    <source>
        <dbReference type="SAM" id="MobiDB-lite"/>
    </source>
</evidence>
<evidence type="ECO:0000313" key="3">
    <source>
        <dbReference type="Proteomes" id="UP000245802"/>
    </source>
</evidence>
<dbReference type="EMBL" id="CP025958">
    <property type="protein sequence ID" value="AWM36057.1"/>
    <property type="molecule type" value="Genomic_DNA"/>
</dbReference>
<gene>
    <name evidence="2" type="ORF">C1280_02890</name>
</gene>
<evidence type="ECO:0000313" key="2">
    <source>
        <dbReference type="EMBL" id="AWM36057.1"/>
    </source>
</evidence>
<feature type="compositionally biased region" description="Basic and acidic residues" evidence="1">
    <location>
        <begin position="56"/>
        <end position="72"/>
    </location>
</feature>
<proteinExistence type="predicted"/>
<dbReference type="KEGG" id="gog:C1280_02890"/>
<keyword evidence="3" id="KW-1185">Reference proteome</keyword>